<evidence type="ECO:0000313" key="2">
    <source>
        <dbReference type="Proteomes" id="UP001283361"/>
    </source>
</evidence>
<keyword evidence="2" id="KW-1185">Reference proteome</keyword>
<protein>
    <submittedName>
        <fullName evidence="1">Uncharacterized protein</fullName>
    </submittedName>
</protein>
<comment type="caution">
    <text evidence="1">The sequence shown here is derived from an EMBL/GenBank/DDBJ whole genome shotgun (WGS) entry which is preliminary data.</text>
</comment>
<proteinExistence type="predicted"/>
<organism evidence="1 2">
    <name type="scientific">Elysia crispata</name>
    <name type="common">lettuce slug</name>
    <dbReference type="NCBI Taxonomy" id="231223"/>
    <lineage>
        <taxon>Eukaryota</taxon>
        <taxon>Metazoa</taxon>
        <taxon>Spiralia</taxon>
        <taxon>Lophotrochozoa</taxon>
        <taxon>Mollusca</taxon>
        <taxon>Gastropoda</taxon>
        <taxon>Heterobranchia</taxon>
        <taxon>Euthyneura</taxon>
        <taxon>Panpulmonata</taxon>
        <taxon>Sacoglossa</taxon>
        <taxon>Placobranchoidea</taxon>
        <taxon>Plakobranchidae</taxon>
        <taxon>Elysia</taxon>
    </lineage>
</organism>
<evidence type="ECO:0000313" key="1">
    <source>
        <dbReference type="EMBL" id="KAK3803355.1"/>
    </source>
</evidence>
<gene>
    <name evidence="1" type="ORF">RRG08_006908</name>
</gene>
<dbReference type="Proteomes" id="UP001283361">
    <property type="component" value="Unassembled WGS sequence"/>
</dbReference>
<reference evidence="1" key="1">
    <citation type="journal article" date="2023" name="G3 (Bethesda)">
        <title>A reference genome for the long-term kleptoplast-retaining sea slug Elysia crispata morphotype clarki.</title>
        <authorList>
            <person name="Eastman K.E."/>
            <person name="Pendleton A.L."/>
            <person name="Shaikh M.A."/>
            <person name="Suttiyut T."/>
            <person name="Ogas R."/>
            <person name="Tomko P."/>
            <person name="Gavelis G."/>
            <person name="Widhalm J.R."/>
            <person name="Wisecaver J.H."/>
        </authorList>
    </citation>
    <scope>NUCLEOTIDE SEQUENCE</scope>
    <source>
        <strain evidence="1">ECLA1</strain>
    </source>
</reference>
<sequence length="103" mass="11392">MSYNSIFAALRFLDSQLRSTVPVDLVLILLWSHARSPGSPSSQDALMSVTSAGKEHPYSASPVAWKFYFITLRRIFSGPMLIGLSLVLGNLQKSNKSGIHQHF</sequence>
<accession>A0AAE1EDZ3</accession>
<dbReference type="AlphaFoldDB" id="A0AAE1EDZ3"/>
<dbReference type="EMBL" id="JAWDGP010000148">
    <property type="protein sequence ID" value="KAK3803355.1"/>
    <property type="molecule type" value="Genomic_DNA"/>
</dbReference>
<name>A0AAE1EDZ3_9GAST</name>